<sequence length="63" mass="7135">MKKNNQAGILLLSTLHVDTCKTRCRFFCFSIVLSDLSDRHRPFQSPSYPRPHVIASGSSEPFP</sequence>
<evidence type="ECO:0000313" key="2">
    <source>
        <dbReference type="EMBL" id="CAB0017683.1"/>
    </source>
</evidence>
<feature type="region of interest" description="Disordered" evidence="1">
    <location>
        <begin position="39"/>
        <end position="63"/>
    </location>
</feature>
<keyword evidence="3" id="KW-1185">Reference proteome</keyword>
<reference evidence="2 3" key="1">
    <citation type="submission" date="2020-02" db="EMBL/GenBank/DDBJ databases">
        <authorList>
            <person name="Ferguson B K."/>
        </authorList>
    </citation>
    <scope>NUCLEOTIDE SEQUENCE [LARGE SCALE GENOMIC DNA]</scope>
</reference>
<accession>A0A6H5HJM5</accession>
<gene>
    <name evidence="2" type="ORF">NTEN_LOCUS21649</name>
</gene>
<name>A0A6H5HJM5_9HEMI</name>
<dbReference type="EMBL" id="CADCXU010031840">
    <property type="protein sequence ID" value="CAB0017683.1"/>
    <property type="molecule type" value="Genomic_DNA"/>
</dbReference>
<dbReference type="AlphaFoldDB" id="A0A6H5HJM5"/>
<organism evidence="2 3">
    <name type="scientific">Nesidiocoris tenuis</name>
    <dbReference type="NCBI Taxonomy" id="355587"/>
    <lineage>
        <taxon>Eukaryota</taxon>
        <taxon>Metazoa</taxon>
        <taxon>Ecdysozoa</taxon>
        <taxon>Arthropoda</taxon>
        <taxon>Hexapoda</taxon>
        <taxon>Insecta</taxon>
        <taxon>Pterygota</taxon>
        <taxon>Neoptera</taxon>
        <taxon>Paraneoptera</taxon>
        <taxon>Hemiptera</taxon>
        <taxon>Heteroptera</taxon>
        <taxon>Panheteroptera</taxon>
        <taxon>Cimicomorpha</taxon>
        <taxon>Miridae</taxon>
        <taxon>Dicyphina</taxon>
        <taxon>Nesidiocoris</taxon>
    </lineage>
</organism>
<evidence type="ECO:0000256" key="1">
    <source>
        <dbReference type="SAM" id="MobiDB-lite"/>
    </source>
</evidence>
<protein>
    <submittedName>
        <fullName evidence="2">Uncharacterized protein</fullName>
    </submittedName>
</protein>
<evidence type="ECO:0000313" key="3">
    <source>
        <dbReference type="Proteomes" id="UP000479000"/>
    </source>
</evidence>
<dbReference type="Proteomes" id="UP000479000">
    <property type="component" value="Unassembled WGS sequence"/>
</dbReference>
<proteinExistence type="predicted"/>